<evidence type="ECO:0000256" key="8">
    <source>
        <dbReference type="SAM" id="MobiDB-lite"/>
    </source>
</evidence>
<feature type="compositionally biased region" description="Basic and acidic residues" evidence="8">
    <location>
        <begin position="13"/>
        <end position="26"/>
    </location>
</feature>
<keyword evidence="4" id="KW-0547">Nucleotide-binding</keyword>
<evidence type="ECO:0000256" key="9">
    <source>
        <dbReference type="SAM" id="Phobius"/>
    </source>
</evidence>
<dbReference type="GO" id="GO:0005524">
    <property type="term" value="F:ATP binding"/>
    <property type="evidence" value="ECO:0007669"/>
    <property type="project" value="UniProtKB-KW"/>
</dbReference>
<feature type="domain" description="ABC transporter" evidence="10">
    <location>
        <begin position="340"/>
        <end position="580"/>
    </location>
</feature>
<dbReference type="Pfam" id="PF19055">
    <property type="entry name" value="ABC2_membrane_7"/>
    <property type="match status" value="1"/>
</dbReference>
<feature type="compositionally biased region" description="Basic residues" evidence="8">
    <location>
        <begin position="35"/>
        <end position="50"/>
    </location>
</feature>
<comment type="caution">
    <text evidence="11">The sequence shown here is derived from an EMBL/GenBank/DDBJ whole genome shotgun (WGS) entry which is preliminary data.</text>
</comment>
<dbReference type="GO" id="GO:0016887">
    <property type="term" value="F:ATP hydrolysis activity"/>
    <property type="evidence" value="ECO:0007669"/>
    <property type="project" value="InterPro"/>
</dbReference>
<protein>
    <recommendedName>
        <fullName evidence="10">ABC transporter domain-containing protein</fullName>
    </recommendedName>
</protein>
<evidence type="ECO:0000256" key="2">
    <source>
        <dbReference type="ARBA" id="ARBA00022448"/>
    </source>
</evidence>
<keyword evidence="2" id="KW-0813">Transport</keyword>
<dbReference type="SUPFAM" id="SSF52540">
    <property type="entry name" value="P-loop containing nucleoside triphosphate hydrolases"/>
    <property type="match status" value="1"/>
</dbReference>
<evidence type="ECO:0000259" key="10">
    <source>
        <dbReference type="PROSITE" id="PS50893"/>
    </source>
</evidence>
<feature type="compositionally biased region" description="Polar residues" evidence="8">
    <location>
        <begin position="1"/>
        <end position="11"/>
    </location>
</feature>
<dbReference type="Proteomes" id="UP000780801">
    <property type="component" value="Unassembled WGS sequence"/>
</dbReference>
<dbReference type="InterPro" id="IPR027417">
    <property type="entry name" value="P-loop_NTPase"/>
</dbReference>
<feature type="region of interest" description="Disordered" evidence="8">
    <location>
        <begin position="663"/>
        <end position="703"/>
    </location>
</feature>
<evidence type="ECO:0000256" key="1">
    <source>
        <dbReference type="ARBA" id="ARBA00004141"/>
    </source>
</evidence>
<dbReference type="InterPro" id="IPR043926">
    <property type="entry name" value="ABCG_dom"/>
</dbReference>
<feature type="transmembrane region" description="Helical" evidence="9">
    <location>
        <begin position="943"/>
        <end position="960"/>
    </location>
</feature>
<keyword evidence="7 9" id="KW-0472">Membrane</keyword>
<dbReference type="FunFam" id="3.40.50.300:FF:000367">
    <property type="entry name" value="ABC transporter G family member 24"/>
    <property type="match status" value="1"/>
</dbReference>
<proteinExistence type="predicted"/>
<dbReference type="PANTHER" id="PTHR48041:SF91">
    <property type="entry name" value="ABC TRANSPORTER G FAMILY MEMBER 28"/>
    <property type="match status" value="1"/>
</dbReference>
<dbReference type="GO" id="GO:0016020">
    <property type="term" value="C:membrane"/>
    <property type="evidence" value="ECO:0007669"/>
    <property type="project" value="UniProtKB-SubCell"/>
</dbReference>
<dbReference type="AlphaFoldDB" id="A0A9P6FW71"/>
<dbReference type="EMBL" id="JAABOA010001315">
    <property type="protein sequence ID" value="KAF9581810.1"/>
    <property type="molecule type" value="Genomic_DNA"/>
</dbReference>
<dbReference type="PANTHER" id="PTHR48041">
    <property type="entry name" value="ABC TRANSPORTER G FAMILY MEMBER 28"/>
    <property type="match status" value="1"/>
</dbReference>
<evidence type="ECO:0000256" key="6">
    <source>
        <dbReference type="ARBA" id="ARBA00022989"/>
    </source>
</evidence>
<feature type="transmembrane region" description="Helical" evidence="9">
    <location>
        <begin position="219"/>
        <end position="238"/>
    </location>
</feature>
<feature type="transmembrane region" description="Helical" evidence="9">
    <location>
        <begin position="1074"/>
        <end position="1096"/>
    </location>
</feature>
<dbReference type="GO" id="GO:0140359">
    <property type="term" value="F:ABC-type transporter activity"/>
    <property type="evidence" value="ECO:0007669"/>
    <property type="project" value="InterPro"/>
</dbReference>
<dbReference type="InterPro" id="IPR003593">
    <property type="entry name" value="AAA+_ATPase"/>
</dbReference>
<dbReference type="InterPro" id="IPR050352">
    <property type="entry name" value="ABCG_transporters"/>
</dbReference>
<feature type="region of interest" description="Disordered" evidence="8">
    <location>
        <begin position="603"/>
        <end position="624"/>
    </location>
</feature>
<dbReference type="Pfam" id="PF00005">
    <property type="entry name" value="ABC_tran"/>
    <property type="match status" value="1"/>
</dbReference>
<organism evidence="11 12">
    <name type="scientific">Lunasporangiospora selenospora</name>
    <dbReference type="NCBI Taxonomy" id="979761"/>
    <lineage>
        <taxon>Eukaryota</taxon>
        <taxon>Fungi</taxon>
        <taxon>Fungi incertae sedis</taxon>
        <taxon>Mucoromycota</taxon>
        <taxon>Mortierellomycotina</taxon>
        <taxon>Mortierellomycetes</taxon>
        <taxon>Mortierellales</taxon>
        <taxon>Mortierellaceae</taxon>
        <taxon>Lunasporangiospora</taxon>
    </lineage>
</organism>
<evidence type="ECO:0000256" key="7">
    <source>
        <dbReference type="ARBA" id="ARBA00023136"/>
    </source>
</evidence>
<keyword evidence="6 9" id="KW-1133">Transmembrane helix</keyword>
<feature type="transmembrane region" description="Helical" evidence="9">
    <location>
        <begin position="966"/>
        <end position="989"/>
    </location>
</feature>
<feature type="compositionally biased region" description="Low complexity" evidence="8">
    <location>
        <begin position="54"/>
        <end position="66"/>
    </location>
</feature>
<feature type="region of interest" description="Disordered" evidence="8">
    <location>
        <begin position="1"/>
        <end position="68"/>
    </location>
</feature>
<gene>
    <name evidence="11" type="ORF">BGW38_001045</name>
</gene>
<sequence length="1102" mass="123354">MYAESNSQPGLQDQKHALQDMNDSPHLENLVPRGQVRHRHEKQHRHKGHRISSQDHSSSSSAPLSSDELNRVAALRQHQKRLTQAAFSLLPDLISSEAVSQTGSEPSLKLPKGMSLEKLQHIIHDFHIQETRTDVLSELPLDFEPAKSVFSYLYIMNTYRDPSLDVRWQEHPKVLTRLHLASHGNAKQAQTQRPSKSVPKLPCNFLAYCPPGTEAVEKYGLGAILFAFALMVMAVFAIKKRVFRAQRLRYRRRLRELGDNSHDLESEQRRKQEAAQLAQSIILEDRQRTLNSSRVGPDSETGGGLDFAASQRSLALVATAAGNMNVSTMSIPRVERSFDIRFEKLGLTLPTGVDVIKNISGRLSAGRTCAVMGPSGAGKTTLLSILAGKVAKTDGSIKVNGKEQTLTIWKKLIGFVPQEDVMLSDLTVREILMHSARMRQPVHMSHNEKRLKVLEVIQFLGLGHIMDNPIGDVETRGISGGERKRVNIGMELVASPSILFLDEPTSGLDSATSLEVCKLLRQIAKEQFLTVAAVVHSPSPHAFNQFDDLLLLGAGGRVVYSGPRDEAAQYFEGIGYSVPEDENPADFFISLAAGRVCQSPRSIRYLDDDPENSDKETSHARTPRDRTLQLFREWDSHCRKVALSMNLEKHVIRESDTLMTVQLSNDGSNQGSPEASGRRPSSKLYSNNQDEETRNTKGNNNNEKVAFSASLPLERADRACHVSTMALHQPSRPQSPTFSVAFSNLAGSTTNTIESNENARPARQSILTTINMSFISTWADTMYWCKDVMDEFIHWLWSIKCKFTREKDPVRETPSFGSVFLLCFKRACLQNYRSQMDFLSDQSLHLACGLCVSFATKDMTYIPRQPAEVCAMAPVAIQLACASPVDDIRYVGMFMALGVFFAGISVGSSTFGAEKAVFWRDTSAGMPTLPYYLAKILADVPRMIVAACMYTGAFIFFFAYRQQLSSLFFIIMLLYINAFAMGYFVSAVVNRSMFGLAGTGMSLAWALVLSGTAPHLWKVVTDREYAYVRWAWSISAPRWGVEAFYLREMESRNYNEIKHNYLGNTYAFEHYDQAIMLMIYIGLGWNVLSFSLMKLLNRHKVK</sequence>
<dbReference type="InterPro" id="IPR017871">
    <property type="entry name" value="ABC_transporter-like_CS"/>
</dbReference>
<comment type="subcellular location">
    <subcellularLocation>
        <location evidence="1">Membrane</location>
        <topology evidence="1">Multi-pass membrane protein</topology>
    </subcellularLocation>
</comment>
<evidence type="ECO:0000313" key="12">
    <source>
        <dbReference type="Proteomes" id="UP000780801"/>
    </source>
</evidence>
<evidence type="ECO:0000256" key="4">
    <source>
        <dbReference type="ARBA" id="ARBA00022741"/>
    </source>
</evidence>
<dbReference type="Gene3D" id="3.40.50.300">
    <property type="entry name" value="P-loop containing nucleotide triphosphate hydrolases"/>
    <property type="match status" value="1"/>
</dbReference>
<feature type="compositionally biased region" description="Polar residues" evidence="8">
    <location>
        <begin position="663"/>
        <end position="673"/>
    </location>
</feature>
<evidence type="ECO:0000313" key="11">
    <source>
        <dbReference type="EMBL" id="KAF9581810.1"/>
    </source>
</evidence>
<reference evidence="11" key="1">
    <citation type="journal article" date="2020" name="Fungal Divers.">
        <title>Resolving the Mortierellaceae phylogeny through synthesis of multi-gene phylogenetics and phylogenomics.</title>
        <authorList>
            <person name="Vandepol N."/>
            <person name="Liber J."/>
            <person name="Desiro A."/>
            <person name="Na H."/>
            <person name="Kennedy M."/>
            <person name="Barry K."/>
            <person name="Grigoriev I.V."/>
            <person name="Miller A.N."/>
            <person name="O'Donnell K."/>
            <person name="Stajich J.E."/>
            <person name="Bonito G."/>
        </authorList>
    </citation>
    <scope>NUCLEOTIDE SEQUENCE</scope>
    <source>
        <strain evidence="11">KOD1015</strain>
    </source>
</reference>
<feature type="compositionally biased region" description="Basic and acidic residues" evidence="8">
    <location>
        <begin position="604"/>
        <end position="624"/>
    </location>
</feature>
<keyword evidence="12" id="KW-1185">Reference proteome</keyword>
<evidence type="ECO:0000256" key="3">
    <source>
        <dbReference type="ARBA" id="ARBA00022692"/>
    </source>
</evidence>
<keyword evidence="3 9" id="KW-0812">Transmembrane</keyword>
<dbReference type="Pfam" id="PF01061">
    <property type="entry name" value="ABC2_membrane"/>
    <property type="match status" value="1"/>
</dbReference>
<keyword evidence="5" id="KW-0067">ATP-binding</keyword>
<name>A0A9P6FW71_9FUNG</name>
<accession>A0A9P6FW71</accession>
<evidence type="ECO:0000256" key="5">
    <source>
        <dbReference type="ARBA" id="ARBA00022840"/>
    </source>
</evidence>
<dbReference type="InterPro" id="IPR013525">
    <property type="entry name" value="ABC2_TM"/>
</dbReference>
<dbReference type="CDD" id="cd03213">
    <property type="entry name" value="ABCG_EPDR"/>
    <property type="match status" value="1"/>
</dbReference>
<dbReference type="PROSITE" id="PS50893">
    <property type="entry name" value="ABC_TRANSPORTER_2"/>
    <property type="match status" value="1"/>
</dbReference>
<dbReference type="OrthoDB" id="66620at2759"/>
<dbReference type="InterPro" id="IPR003439">
    <property type="entry name" value="ABC_transporter-like_ATP-bd"/>
</dbReference>
<dbReference type="SMART" id="SM00382">
    <property type="entry name" value="AAA"/>
    <property type="match status" value="1"/>
</dbReference>
<dbReference type="PROSITE" id="PS00211">
    <property type="entry name" value="ABC_TRANSPORTER_1"/>
    <property type="match status" value="1"/>
</dbReference>